<protein>
    <recommendedName>
        <fullName evidence="3">Transferrin-binding protein B C-lobe/N-lobe beta-barrel domain-containing protein</fullName>
    </recommendedName>
</protein>
<proteinExistence type="predicted"/>
<evidence type="ECO:0000256" key="1">
    <source>
        <dbReference type="ARBA" id="ARBA00004442"/>
    </source>
</evidence>
<feature type="domain" description="Transferrin-binding protein B C-lobe/N-lobe beta-barrel" evidence="3">
    <location>
        <begin position="289"/>
        <end position="367"/>
    </location>
</feature>
<feature type="signal peptide" evidence="2">
    <location>
        <begin position="1"/>
        <end position="23"/>
    </location>
</feature>
<gene>
    <name evidence="4" type="ORF">EDC63_10689</name>
</gene>
<sequence>MKNRLTTMALGIAISFIANVSSAANKNDWELHEKNWEDTVSYSEIHIADDSAGEWGPWSEFAQPAAGSVVGFLPQTITDPYTPTPTPINPDQPKLVAFGIYSNGSQYSESQDSSITPFYPGTIGVNSSFGPLVNNEGQWNVSWHIDPDTGKPVPNFPDSGPLSGTYFTGVPTPGTPYQGSAYTNTKSAWIEVSPKLSEYVSVAKLGKNEYTPATGYFVGKDELGNPYVLSKTEVTADSTQPTVCRGKCTWVMETPAKSSQTLGYYITGYSTPVSTIDTLRTANLTANYAGSSVLGSNVNVAVNFGSSSWSGQWTGGSGIAFNASGSISGASIQGASTTAGVTGTVNGSFFGPAANALAGRTDMTQGARQTADLFVTTKQ</sequence>
<name>A0A4R3Y754_9PROT</name>
<keyword evidence="5" id="KW-1185">Reference proteome</keyword>
<dbReference type="SUPFAM" id="SSF56925">
    <property type="entry name" value="OMPA-like"/>
    <property type="match status" value="1"/>
</dbReference>
<dbReference type="InterPro" id="IPR011250">
    <property type="entry name" value="OMP/PagP_B-barrel"/>
</dbReference>
<dbReference type="Pfam" id="PF01298">
    <property type="entry name" value="TbpB_B_D"/>
    <property type="match status" value="1"/>
</dbReference>
<evidence type="ECO:0000256" key="2">
    <source>
        <dbReference type="SAM" id="SignalP"/>
    </source>
</evidence>
<feature type="chain" id="PRO_5020745351" description="Transferrin-binding protein B C-lobe/N-lobe beta-barrel domain-containing protein" evidence="2">
    <location>
        <begin position="24"/>
        <end position="379"/>
    </location>
</feature>
<dbReference type="OrthoDB" id="9181173at2"/>
<keyword evidence="2" id="KW-0732">Signal</keyword>
<dbReference type="Gene3D" id="2.40.160.90">
    <property type="match status" value="1"/>
</dbReference>
<accession>A0A4R3Y754</accession>
<dbReference type="EMBL" id="SMCO01000006">
    <property type="protein sequence ID" value="TCV86728.1"/>
    <property type="molecule type" value="Genomic_DNA"/>
</dbReference>
<comment type="subcellular location">
    <subcellularLocation>
        <location evidence="1">Cell outer membrane</location>
    </subcellularLocation>
</comment>
<dbReference type="RefSeq" id="WP_124948148.1">
    <property type="nucleotide sequence ID" value="NZ_BHVT01000076.1"/>
</dbReference>
<evidence type="ECO:0000259" key="3">
    <source>
        <dbReference type="Pfam" id="PF01298"/>
    </source>
</evidence>
<comment type="caution">
    <text evidence="4">The sequence shown here is derived from an EMBL/GenBank/DDBJ whole genome shotgun (WGS) entry which is preliminary data.</text>
</comment>
<evidence type="ECO:0000313" key="5">
    <source>
        <dbReference type="Proteomes" id="UP000295367"/>
    </source>
</evidence>
<dbReference type="InterPro" id="IPR001677">
    <property type="entry name" value="TbpB_B_D"/>
</dbReference>
<organism evidence="4 5">
    <name type="scientific">Sulfurirhabdus autotrophica</name>
    <dbReference type="NCBI Taxonomy" id="1706046"/>
    <lineage>
        <taxon>Bacteria</taxon>
        <taxon>Pseudomonadati</taxon>
        <taxon>Pseudomonadota</taxon>
        <taxon>Betaproteobacteria</taxon>
        <taxon>Nitrosomonadales</taxon>
        <taxon>Sulfuricellaceae</taxon>
        <taxon>Sulfurirhabdus</taxon>
    </lineage>
</organism>
<dbReference type="GO" id="GO:0009279">
    <property type="term" value="C:cell outer membrane"/>
    <property type="evidence" value="ECO:0007669"/>
    <property type="project" value="UniProtKB-SubCell"/>
</dbReference>
<reference evidence="4 5" key="1">
    <citation type="submission" date="2019-03" db="EMBL/GenBank/DDBJ databases">
        <title>Genomic Encyclopedia of Type Strains, Phase IV (KMG-IV): sequencing the most valuable type-strain genomes for metagenomic binning, comparative biology and taxonomic classification.</title>
        <authorList>
            <person name="Goeker M."/>
        </authorList>
    </citation>
    <scope>NUCLEOTIDE SEQUENCE [LARGE SCALE GENOMIC DNA]</scope>
    <source>
        <strain evidence="4 5">DSM 100309</strain>
    </source>
</reference>
<evidence type="ECO:0000313" key="4">
    <source>
        <dbReference type="EMBL" id="TCV86728.1"/>
    </source>
</evidence>
<dbReference type="AlphaFoldDB" id="A0A4R3Y754"/>
<dbReference type="Proteomes" id="UP000295367">
    <property type="component" value="Unassembled WGS sequence"/>
</dbReference>